<evidence type="ECO:0000313" key="2">
    <source>
        <dbReference type="EMBL" id="PXZ05289.1"/>
    </source>
</evidence>
<dbReference type="AlphaFoldDB" id="A0A2V4E0H7"/>
<name>A0A2V4E0H7_9GAMM</name>
<keyword evidence="1" id="KW-0472">Membrane</keyword>
<keyword evidence="1" id="KW-0812">Transmembrane</keyword>
<dbReference type="Proteomes" id="UP000247932">
    <property type="component" value="Unassembled WGS sequence"/>
</dbReference>
<comment type="caution">
    <text evidence="2">The sequence shown here is derived from an EMBL/GenBank/DDBJ whole genome shotgun (WGS) entry which is preliminary data.</text>
</comment>
<organism evidence="2 3">
    <name type="scientific">Gilliamella apicola</name>
    <dbReference type="NCBI Taxonomy" id="1196095"/>
    <lineage>
        <taxon>Bacteria</taxon>
        <taxon>Pseudomonadati</taxon>
        <taxon>Pseudomonadota</taxon>
        <taxon>Gammaproteobacteria</taxon>
        <taxon>Orbales</taxon>
        <taxon>Orbaceae</taxon>
        <taxon>Gilliamella</taxon>
    </lineage>
</organism>
<evidence type="ECO:0000256" key="1">
    <source>
        <dbReference type="SAM" id="Phobius"/>
    </source>
</evidence>
<protein>
    <recommendedName>
        <fullName evidence="4">Prepilin-type N-terminal cleavage/methylation domain-containing protein</fullName>
    </recommendedName>
</protein>
<keyword evidence="1" id="KW-1133">Transmembrane helix</keyword>
<keyword evidence="3" id="KW-1185">Reference proteome</keyword>
<dbReference type="Pfam" id="PF07963">
    <property type="entry name" value="N_methyl"/>
    <property type="match status" value="1"/>
</dbReference>
<feature type="transmembrane region" description="Helical" evidence="1">
    <location>
        <begin position="21"/>
        <end position="43"/>
    </location>
</feature>
<dbReference type="EMBL" id="QGLR01000013">
    <property type="protein sequence ID" value="PXZ05289.1"/>
    <property type="molecule type" value="Genomic_DNA"/>
</dbReference>
<reference evidence="2 3" key="1">
    <citation type="submission" date="2018-05" db="EMBL/GenBank/DDBJ databases">
        <title>Reference genomes for bee gut microbiota database.</title>
        <authorList>
            <person name="Ellegaard K.M."/>
        </authorList>
    </citation>
    <scope>NUCLEOTIDE SEQUENCE [LARGE SCALE GENOMIC DNA]</scope>
    <source>
        <strain evidence="2 3">ESL0182</strain>
    </source>
</reference>
<proteinExistence type="predicted"/>
<evidence type="ECO:0000313" key="3">
    <source>
        <dbReference type="Proteomes" id="UP000247932"/>
    </source>
</evidence>
<evidence type="ECO:0008006" key="4">
    <source>
        <dbReference type="Google" id="ProtNLM"/>
    </source>
</evidence>
<sequence length="114" mass="13299">MIVNNRMIKRKNIAGFSLIEVMLSCLLFAIIMLGFSGYLTAIISQHHYFQKQFKAEQIAFALLDSYPHTVPQIIPNNWQYQVYSQPYGRSCQMVFVSVTPIHHKTIKQQRFLCD</sequence>
<accession>A0A2V4E0H7</accession>
<gene>
    <name evidence="2" type="ORF">DKK70_11920</name>
</gene>
<dbReference type="InterPro" id="IPR012902">
    <property type="entry name" value="N_methyl_site"/>
</dbReference>